<dbReference type="PANTHER" id="PTHR32448">
    <property type="entry name" value="OS08G0158400 PROTEIN"/>
    <property type="match status" value="1"/>
</dbReference>
<dbReference type="Gene3D" id="3.30.465.10">
    <property type="match status" value="1"/>
</dbReference>
<gene>
    <name evidence="1" type="ORF">Ahy_A01g003523</name>
</gene>
<evidence type="ECO:0000313" key="1">
    <source>
        <dbReference type="EMBL" id="RYR78679.1"/>
    </source>
</evidence>
<comment type="caution">
    <text evidence="1">The sequence shown here is derived from an EMBL/GenBank/DDBJ whole genome shotgun (WGS) entry which is preliminary data.</text>
</comment>
<keyword evidence="2" id="KW-1185">Reference proteome</keyword>
<organism evidence="1 2">
    <name type="scientific">Arachis hypogaea</name>
    <name type="common">Peanut</name>
    <dbReference type="NCBI Taxonomy" id="3818"/>
    <lineage>
        <taxon>Eukaryota</taxon>
        <taxon>Viridiplantae</taxon>
        <taxon>Streptophyta</taxon>
        <taxon>Embryophyta</taxon>
        <taxon>Tracheophyta</taxon>
        <taxon>Spermatophyta</taxon>
        <taxon>Magnoliopsida</taxon>
        <taxon>eudicotyledons</taxon>
        <taxon>Gunneridae</taxon>
        <taxon>Pentapetalae</taxon>
        <taxon>rosids</taxon>
        <taxon>fabids</taxon>
        <taxon>Fabales</taxon>
        <taxon>Fabaceae</taxon>
        <taxon>Papilionoideae</taxon>
        <taxon>50 kb inversion clade</taxon>
        <taxon>dalbergioids sensu lato</taxon>
        <taxon>Dalbergieae</taxon>
        <taxon>Pterocarpus clade</taxon>
        <taxon>Arachis</taxon>
    </lineage>
</organism>
<dbReference type="Proteomes" id="UP000289738">
    <property type="component" value="Chromosome A01"/>
</dbReference>
<dbReference type="SUPFAM" id="SSF56176">
    <property type="entry name" value="FAD-binding/transporter-associated domain-like"/>
    <property type="match status" value="1"/>
</dbReference>
<dbReference type="Gene3D" id="3.40.462.20">
    <property type="match status" value="1"/>
</dbReference>
<dbReference type="InterPro" id="IPR016169">
    <property type="entry name" value="FAD-bd_PCMH_sub2"/>
</dbReference>
<proteinExistence type="predicted"/>
<accession>A0A445ET68</accession>
<dbReference type="InterPro" id="IPR036318">
    <property type="entry name" value="FAD-bd_PCMH-like_sf"/>
</dbReference>
<sequence>MGKDLFWAIRGGGGLSFGVIAAWKIKLVQVPSTVTIFKVSKNFDDGGSGIFTK</sequence>
<evidence type="ECO:0000313" key="2">
    <source>
        <dbReference type="Proteomes" id="UP000289738"/>
    </source>
</evidence>
<dbReference type="STRING" id="3818.A0A445ET68"/>
<reference evidence="1 2" key="1">
    <citation type="submission" date="2019-01" db="EMBL/GenBank/DDBJ databases">
        <title>Sequencing of cultivated peanut Arachis hypogaea provides insights into genome evolution and oil improvement.</title>
        <authorList>
            <person name="Chen X."/>
        </authorList>
    </citation>
    <scope>NUCLEOTIDE SEQUENCE [LARGE SCALE GENOMIC DNA]</scope>
    <source>
        <strain evidence="2">cv. Fuhuasheng</strain>
        <tissue evidence="1">Leaves</tissue>
    </source>
</reference>
<name>A0A445ET68_ARAHY</name>
<protein>
    <recommendedName>
        <fullName evidence="3">FAD-binding PCMH-type domain-containing protein</fullName>
    </recommendedName>
</protein>
<dbReference type="GO" id="GO:0050660">
    <property type="term" value="F:flavin adenine dinucleotide binding"/>
    <property type="evidence" value="ECO:0007669"/>
    <property type="project" value="InterPro"/>
</dbReference>
<evidence type="ECO:0008006" key="3">
    <source>
        <dbReference type="Google" id="ProtNLM"/>
    </source>
</evidence>
<dbReference type="EMBL" id="SDMP01000001">
    <property type="protein sequence ID" value="RYR78679.1"/>
    <property type="molecule type" value="Genomic_DNA"/>
</dbReference>
<dbReference type="AlphaFoldDB" id="A0A445ET68"/>